<feature type="transmembrane region" description="Helical" evidence="1">
    <location>
        <begin position="263"/>
        <end position="283"/>
    </location>
</feature>
<name>A0A927CTQ7_9BACI</name>
<proteinExistence type="predicted"/>
<dbReference type="Pfam" id="PF19528">
    <property type="entry name" value="DUF6056"/>
    <property type="match status" value="1"/>
</dbReference>
<feature type="transmembrane region" description="Helical" evidence="1">
    <location>
        <begin position="70"/>
        <end position="87"/>
    </location>
</feature>
<gene>
    <name evidence="2" type="ORF">IEO70_04770</name>
</gene>
<dbReference type="Proteomes" id="UP000602076">
    <property type="component" value="Unassembled WGS sequence"/>
</dbReference>
<protein>
    <submittedName>
        <fullName evidence="2">Uncharacterized protein</fullName>
    </submittedName>
</protein>
<keyword evidence="3" id="KW-1185">Reference proteome</keyword>
<organism evidence="2 3">
    <name type="scientific">Peribacillus faecalis</name>
    <dbReference type="NCBI Taxonomy" id="2772559"/>
    <lineage>
        <taxon>Bacteria</taxon>
        <taxon>Bacillati</taxon>
        <taxon>Bacillota</taxon>
        <taxon>Bacilli</taxon>
        <taxon>Bacillales</taxon>
        <taxon>Bacillaceae</taxon>
        <taxon>Peribacillus</taxon>
    </lineage>
</organism>
<keyword evidence="1" id="KW-0812">Transmembrane</keyword>
<evidence type="ECO:0000313" key="2">
    <source>
        <dbReference type="EMBL" id="MBD3107672.1"/>
    </source>
</evidence>
<accession>A0A927CTQ7</accession>
<feature type="transmembrane region" description="Helical" evidence="1">
    <location>
        <begin position="233"/>
        <end position="251"/>
    </location>
</feature>
<comment type="caution">
    <text evidence="2">The sequence shown here is derived from an EMBL/GenBank/DDBJ whole genome shotgun (WGS) entry which is preliminary data.</text>
</comment>
<keyword evidence="1" id="KW-1133">Transmembrane helix</keyword>
<dbReference type="InterPro" id="IPR045691">
    <property type="entry name" value="DUF6056"/>
</dbReference>
<dbReference type="EMBL" id="JACXSI010000009">
    <property type="protein sequence ID" value="MBD3107672.1"/>
    <property type="molecule type" value="Genomic_DNA"/>
</dbReference>
<feature type="transmembrane region" description="Helical" evidence="1">
    <location>
        <begin position="93"/>
        <end position="109"/>
    </location>
</feature>
<sequence>MALTKKSISKNFNFIVLLFISFFCWVSIPNFGETTIWIIGSVNYLWTTVIILLFLLPFRLKYFSSDTLKNSKLSFIGMFLLGILCGWTNENTALSTILVSLLLLIYFYKNKLLTKWMISGVTGTIIGYLFMFFAPGNFLRSGLLENDSFLLYHVKIPIIVTMKIMFYQSMIWIFLFILIYLLISFCKQNNIKLASLYIEYKKELNFSFVFILISILNNLIMFASPYFPERAGFASTIFLIIGVMSLVRIEIIPVRINKMNKVIPVVMSLYLLVTMAFVVMKYYQLNNEYSARLEYINNNVANENKDIILERFTMDTTSSIDTFFNHVFIRDVGEDANQWPNTIFAQYYHLDSVVINKEYKE</sequence>
<feature type="transmembrane region" description="Helical" evidence="1">
    <location>
        <begin position="12"/>
        <end position="28"/>
    </location>
</feature>
<feature type="transmembrane region" description="Helical" evidence="1">
    <location>
        <begin position="156"/>
        <end position="183"/>
    </location>
</feature>
<feature type="transmembrane region" description="Helical" evidence="1">
    <location>
        <begin position="34"/>
        <end position="58"/>
    </location>
</feature>
<dbReference type="RefSeq" id="WP_190997218.1">
    <property type="nucleotide sequence ID" value="NZ_JACXSI010000009.1"/>
</dbReference>
<dbReference type="AlphaFoldDB" id="A0A927CTQ7"/>
<feature type="transmembrane region" description="Helical" evidence="1">
    <location>
        <begin position="204"/>
        <end position="227"/>
    </location>
</feature>
<feature type="transmembrane region" description="Helical" evidence="1">
    <location>
        <begin position="116"/>
        <end position="136"/>
    </location>
</feature>
<reference evidence="2" key="1">
    <citation type="submission" date="2020-09" db="EMBL/GenBank/DDBJ databases">
        <title>Bacillus faecalis sp. nov., a moderately halophilic bacterium isolated from cow faeces.</title>
        <authorList>
            <person name="Jiang L."/>
            <person name="Lee J."/>
        </authorList>
    </citation>
    <scope>NUCLEOTIDE SEQUENCE</scope>
    <source>
        <strain evidence="2">AGMB 02131</strain>
    </source>
</reference>
<evidence type="ECO:0000313" key="3">
    <source>
        <dbReference type="Proteomes" id="UP000602076"/>
    </source>
</evidence>
<keyword evidence="1" id="KW-0472">Membrane</keyword>
<evidence type="ECO:0000256" key="1">
    <source>
        <dbReference type="SAM" id="Phobius"/>
    </source>
</evidence>